<dbReference type="AlphaFoldDB" id="A0A0C4Y3B9"/>
<dbReference type="EMBL" id="CP010536">
    <property type="protein sequence ID" value="AJG19662.1"/>
    <property type="molecule type" value="Genomic_DNA"/>
</dbReference>
<organism evidence="1 2">
    <name type="scientific">Cupriavidus basilensis</name>
    <dbReference type="NCBI Taxonomy" id="68895"/>
    <lineage>
        <taxon>Bacteria</taxon>
        <taxon>Pseudomonadati</taxon>
        <taxon>Pseudomonadota</taxon>
        <taxon>Betaproteobacteria</taxon>
        <taxon>Burkholderiales</taxon>
        <taxon>Burkholderiaceae</taxon>
        <taxon>Cupriavidus</taxon>
    </lineage>
</organism>
<dbReference type="KEGG" id="cbw:RR42_m2270"/>
<evidence type="ECO:0000313" key="1">
    <source>
        <dbReference type="EMBL" id="AJG19662.1"/>
    </source>
</evidence>
<gene>
    <name evidence="1" type="ORF">RR42_m2270</name>
</gene>
<sequence>MPDCMEMENAADTPDGANLEIVRPHGLHFNIEKQFFQF</sequence>
<dbReference type="STRING" id="68895.RR42_m2270"/>
<accession>A0A0C4Y3B9</accession>
<dbReference type="Proteomes" id="UP000031843">
    <property type="component" value="Chromosome main"/>
</dbReference>
<evidence type="ECO:0000313" key="2">
    <source>
        <dbReference type="Proteomes" id="UP000031843"/>
    </source>
</evidence>
<proteinExistence type="predicted"/>
<name>A0A0C4Y3B9_9BURK</name>
<keyword evidence="2" id="KW-1185">Reference proteome</keyword>
<protein>
    <submittedName>
        <fullName evidence="1">Uncharacterized protein</fullName>
    </submittedName>
</protein>
<reference evidence="1 2" key="1">
    <citation type="journal article" date="2015" name="Genome Announc.">
        <title>Complete Genome Sequence of Cupriavidus basilensis 4G11, Isolated from the Oak Ridge Field Research Center Site.</title>
        <authorList>
            <person name="Ray J."/>
            <person name="Waters R.J."/>
            <person name="Skerker J.M."/>
            <person name="Kuehl J.V."/>
            <person name="Price M.N."/>
            <person name="Huang J."/>
            <person name="Chakraborty R."/>
            <person name="Arkin A.P."/>
            <person name="Deutschbauer A."/>
        </authorList>
    </citation>
    <scope>NUCLEOTIDE SEQUENCE [LARGE SCALE GENOMIC DNA]</scope>
    <source>
        <strain evidence="1">4G11</strain>
    </source>
</reference>